<evidence type="ECO:0000256" key="12">
    <source>
        <dbReference type="ARBA" id="ARBA00023136"/>
    </source>
</evidence>
<keyword evidence="9" id="KW-0560">Oxidoreductase</keyword>
<evidence type="ECO:0000256" key="13">
    <source>
        <dbReference type="SAM" id="Phobius"/>
    </source>
</evidence>
<feature type="transmembrane region" description="Helical" evidence="13">
    <location>
        <begin position="160"/>
        <end position="179"/>
    </location>
</feature>
<evidence type="ECO:0000256" key="7">
    <source>
        <dbReference type="ARBA" id="ARBA00022827"/>
    </source>
</evidence>
<evidence type="ECO:0000256" key="9">
    <source>
        <dbReference type="ARBA" id="ARBA00023002"/>
    </source>
</evidence>
<evidence type="ECO:0000256" key="8">
    <source>
        <dbReference type="ARBA" id="ARBA00022989"/>
    </source>
</evidence>
<dbReference type="PANTHER" id="PTHR47354:SF8">
    <property type="entry name" value="1,2-PHENYLACETYL-COA EPOXIDASE, SUBUNIT E"/>
    <property type="match status" value="1"/>
</dbReference>
<dbReference type="Pfam" id="PF00175">
    <property type="entry name" value="NAD_binding_1"/>
    <property type="match status" value="1"/>
</dbReference>
<sequence length="431" mass="48223">MKKVMYAVAILVVAVWGLTVVGHNPPMDVWWWRKQLINLTGLGSFVLMSLIMLLAVRPLWLEKRLHGLDKMYRLHKWAGIWAIALAIAHYGLKLSKSVLSEFFVRGAKEARIETFLDAFRGAAKDLGEWSVWILGIMLVITLWQRFPYHIWRYAHKILSVIYLLIAFHSVVLAPAGWWLEPAGVLLALVTAVGSYCAIVALTGSIGRGRRYPGKVLRVKRHQGDVLEVTCQLPKSWSHRPGQFAFLTFDRFEGAHPFTVNSSDHADGQVSFAIKALGDYTSRLQTELDVGRKVIAEGPYGHFDLQLEGDSEQVWVAAGIGVTPFIAWLEALQAQPERAPQATLYYCVNNTAEGVFAEKLQRLAAAVPNVTLHVHCSDEQGHLCAEQALQGCAADTQVWFCGPQGFADALQKGMQNLGFPAENFHKEYFQMR</sequence>
<dbReference type="CDD" id="cd06198">
    <property type="entry name" value="FNR_like_3"/>
    <property type="match status" value="1"/>
</dbReference>
<evidence type="ECO:0000256" key="6">
    <source>
        <dbReference type="ARBA" id="ARBA00022723"/>
    </source>
</evidence>
<proteinExistence type="predicted"/>
<keyword evidence="6" id="KW-0479">Metal-binding</keyword>
<keyword evidence="3" id="KW-0285">Flavoprotein</keyword>
<feature type="transmembrane region" description="Helical" evidence="13">
    <location>
        <begin position="129"/>
        <end position="148"/>
    </location>
</feature>
<dbReference type="GO" id="GO:0051537">
    <property type="term" value="F:2 iron, 2 sulfur cluster binding"/>
    <property type="evidence" value="ECO:0007669"/>
    <property type="project" value="UniProtKB-KW"/>
</dbReference>
<accession>A0AAE9VPX5</accession>
<dbReference type="SUPFAM" id="SSF63380">
    <property type="entry name" value="Riboflavin synthase domain-like"/>
    <property type="match status" value="1"/>
</dbReference>
<feature type="domain" description="FAD-binding FR-type" evidence="14">
    <location>
        <begin position="208"/>
        <end position="305"/>
    </location>
</feature>
<dbReference type="GO" id="GO:0046872">
    <property type="term" value="F:metal ion binding"/>
    <property type="evidence" value="ECO:0007669"/>
    <property type="project" value="UniProtKB-KW"/>
</dbReference>
<dbReference type="InterPro" id="IPR001433">
    <property type="entry name" value="OxRdtase_FAD/NAD-bd"/>
</dbReference>
<evidence type="ECO:0000313" key="15">
    <source>
        <dbReference type="EMBL" id="WBE25777.1"/>
    </source>
</evidence>
<dbReference type="PROSITE" id="PS51384">
    <property type="entry name" value="FAD_FR"/>
    <property type="match status" value="1"/>
</dbReference>
<keyword evidence="16" id="KW-1185">Reference proteome</keyword>
<dbReference type="GO" id="GO:0016020">
    <property type="term" value="C:membrane"/>
    <property type="evidence" value="ECO:0007669"/>
    <property type="project" value="UniProtKB-SubCell"/>
</dbReference>
<dbReference type="RefSeq" id="WP_269818719.1">
    <property type="nucleotide sequence ID" value="NZ_CP114976.1"/>
</dbReference>
<evidence type="ECO:0000256" key="1">
    <source>
        <dbReference type="ARBA" id="ARBA00001974"/>
    </source>
</evidence>
<keyword evidence="11" id="KW-0411">Iron-sulfur</keyword>
<dbReference type="PANTHER" id="PTHR47354">
    <property type="entry name" value="NADH OXIDOREDUCTASE HCR"/>
    <property type="match status" value="1"/>
</dbReference>
<gene>
    <name evidence="15" type="ORF">O6P33_02740</name>
</gene>
<dbReference type="Proteomes" id="UP001212189">
    <property type="component" value="Chromosome"/>
</dbReference>
<dbReference type="AlphaFoldDB" id="A0AAE9VPX5"/>
<keyword evidence="12 13" id="KW-0472">Membrane</keyword>
<feature type="transmembrane region" description="Helical" evidence="13">
    <location>
        <begin position="77"/>
        <end position="92"/>
    </location>
</feature>
<dbReference type="Pfam" id="PF01794">
    <property type="entry name" value="Ferric_reduct"/>
    <property type="match status" value="1"/>
</dbReference>
<evidence type="ECO:0000313" key="16">
    <source>
        <dbReference type="Proteomes" id="UP001212189"/>
    </source>
</evidence>
<dbReference type="GO" id="GO:0016491">
    <property type="term" value="F:oxidoreductase activity"/>
    <property type="evidence" value="ECO:0007669"/>
    <property type="project" value="UniProtKB-KW"/>
</dbReference>
<dbReference type="Pfam" id="PF08022">
    <property type="entry name" value="FAD_binding_8"/>
    <property type="match status" value="1"/>
</dbReference>
<dbReference type="SFLD" id="SFLDS00052">
    <property type="entry name" value="Ferric_Reductase_Domain"/>
    <property type="match status" value="1"/>
</dbReference>
<dbReference type="Gene3D" id="2.40.30.10">
    <property type="entry name" value="Translation factors"/>
    <property type="match status" value="1"/>
</dbReference>
<dbReference type="InterPro" id="IPR013112">
    <property type="entry name" value="FAD-bd_8"/>
</dbReference>
<keyword evidence="7" id="KW-0274">FAD</keyword>
<dbReference type="InterPro" id="IPR039261">
    <property type="entry name" value="FNR_nucleotide-bd"/>
</dbReference>
<dbReference type="InterPro" id="IPR017927">
    <property type="entry name" value="FAD-bd_FR_type"/>
</dbReference>
<comment type="cofactor">
    <cofactor evidence="1">
        <name>FAD</name>
        <dbReference type="ChEBI" id="CHEBI:57692"/>
    </cofactor>
</comment>
<evidence type="ECO:0000256" key="4">
    <source>
        <dbReference type="ARBA" id="ARBA00022692"/>
    </source>
</evidence>
<dbReference type="GO" id="GO:0050660">
    <property type="term" value="F:flavin adenine dinucleotide binding"/>
    <property type="evidence" value="ECO:0007669"/>
    <property type="project" value="TreeGrafter"/>
</dbReference>
<keyword evidence="10" id="KW-0408">Iron</keyword>
<evidence type="ECO:0000256" key="3">
    <source>
        <dbReference type="ARBA" id="ARBA00022630"/>
    </source>
</evidence>
<dbReference type="KEGG" id="dce:O6P33_02740"/>
<evidence type="ECO:0000256" key="10">
    <source>
        <dbReference type="ARBA" id="ARBA00023004"/>
    </source>
</evidence>
<organism evidence="15 16">
    <name type="scientific">Denitrificimonas caeni</name>
    <dbReference type="NCBI Taxonomy" id="521720"/>
    <lineage>
        <taxon>Bacteria</taxon>
        <taxon>Pseudomonadati</taxon>
        <taxon>Pseudomonadota</taxon>
        <taxon>Gammaproteobacteria</taxon>
        <taxon>Pseudomonadales</taxon>
        <taxon>Pseudomonadaceae</taxon>
        <taxon>Denitrificimonas</taxon>
    </lineage>
</organism>
<dbReference type="Gene3D" id="3.40.50.80">
    <property type="entry name" value="Nucleotide-binding domain of ferredoxin-NADP reductase (FNR) module"/>
    <property type="match status" value="1"/>
</dbReference>
<comment type="subcellular location">
    <subcellularLocation>
        <location evidence="2">Membrane</location>
        <topology evidence="2">Multi-pass membrane protein</topology>
    </subcellularLocation>
</comment>
<evidence type="ECO:0000256" key="5">
    <source>
        <dbReference type="ARBA" id="ARBA00022714"/>
    </source>
</evidence>
<dbReference type="InterPro" id="IPR050415">
    <property type="entry name" value="MRET"/>
</dbReference>
<keyword evidence="5" id="KW-0001">2Fe-2S</keyword>
<feature type="transmembrane region" description="Helical" evidence="13">
    <location>
        <begin position="185"/>
        <end position="206"/>
    </location>
</feature>
<feature type="transmembrane region" description="Helical" evidence="13">
    <location>
        <begin position="38"/>
        <end position="56"/>
    </location>
</feature>
<evidence type="ECO:0000256" key="11">
    <source>
        <dbReference type="ARBA" id="ARBA00023014"/>
    </source>
</evidence>
<evidence type="ECO:0000259" key="14">
    <source>
        <dbReference type="PROSITE" id="PS51384"/>
    </source>
</evidence>
<keyword evidence="8 13" id="KW-1133">Transmembrane helix</keyword>
<dbReference type="InterPro" id="IPR017938">
    <property type="entry name" value="Riboflavin_synthase-like_b-brl"/>
</dbReference>
<dbReference type="SUPFAM" id="SSF52343">
    <property type="entry name" value="Ferredoxin reductase-like, C-terminal NADP-linked domain"/>
    <property type="match status" value="1"/>
</dbReference>
<name>A0AAE9VPX5_9GAMM</name>
<reference evidence="15 16" key="1">
    <citation type="submission" date="2022-12" db="EMBL/GenBank/DDBJ databases">
        <title>Coexistence and Characterization of a Novel Tigecycline Resistance gene tet(X) variant and blaNDM-1 in a Pseudomonas caeni Isolate of Chicken Origin.</title>
        <authorList>
            <person name="Lu X."/>
            <person name="Zhang L."/>
            <person name="Li R."/>
            <person name="Wang Z."/>
        </authorList>
    </citation>
    <scope>NUCLEOTIDE SEQUENCE [LARGE SCALE GENOMIC DNA]</scope>
    <source>
        <strain evidence="15 16">CE14</strain>
    </source>
</reference>
<dbReference type="EMBL" id="CP114976">
    <property type="protein sequence ID" value="WBE25777.1"/>
    <property type="molecule type" value="Genomic_DNA"/>
</dbReference>
<protein>
    <submittedName>
        <fullName evidence="15">Ferric reductase-like transmembrane domain-containing protein</fullName>
    </submittedName>
</protein>
<keyword evidence="4 13" id="KW-0812">Transmembrane</keyword>
<dbReference type="InterPro" id="IPR013130">
    <property type="entry name" value="Fe3_Rdtase_TM_dom"/>
</dbReference>
<evidence type="ECO:0000256" key="2">
    <source>
        <dbReference type="ARBA" id="ARBA00004141"/>
    </source>
</evidence>